<evidence type="ECO:0000256" key="1">
    <source>
        <dbReference type="SAM" id="MobiDB-lite"/>
    </source>
</evidence>
<reference evidence="2 3" key="1">
    <citation type="submission" date="2023-02" db="EMBL/GenBank/DDBJ databases">
        <title>LHISI_Scaffold_Assembly.</title>
        <authorList>
            <person name="Stuart O.P."/>
            <person name="Cleave R."/>
            <person name="Magrath M.J.L."/>
            <person name="Mikheyev A.S."/>
        </authorList>
    </citation>
    <scope>NUCLEOTIDE SEQUENCE [LARGE SCALE GENOMIC DNA]</scope>
    <source>
        <strain evidence="2">Daus_M_001</strain>
        <tissue evidence="2">Leg muscle</tissue>
    </source>
</reference>
<protein>
    <submittedName>
        <fullName evidence="2">Uncharacterized protein</fullName>
    </submittedName>
</protein>
<gene>
    <name evidence="2" type="ORF">PR048_030829</name>
</gene>
<comment type="caution">
    <text evidence="2">The sequence shown here is derived from an EMBL/GenBank/DDBJ whole genome shotgun (WGS) entry which is preliminary data.</text>
</comment>
<organism evidence="2 3">
    <name type="scientific">Dryococelus australis</name>
    <dbReference type="NCBI Taxonomy" id="614101"/>
    <lineage>
        <taxon>Eukaryota</taxon>
        <taxon>Metazoa</taxon>
        <taxon>Ecdysozoa</taxon>
        <taxon>Arthropoda</taxon>
        <taxon>Hexapoda</taxon>
        <taxon>Insecta</taxon>
        <taxon>Pterygota</taxon>
        <taxon>Neoptera</taxon>
        <taxon>Polyneoptera</taxon>
        <taxon>Phasmatodea</taxon>
        <taxon>Verophasmatodea</taxon>
        <taxon>Anareolatae</taxon>
        <taxon>Phasmatidae</taxon>
        <taxon>Eurycanthinae</taxon>
        <taxon>Dryococelus</taxon>
    </lineage>
</organism>
<feature type="region of interest" description="Disordered" evidence="1">
    <location>
        <begin position="264"/>
        <end position="303"/>
    </location>
</feature>
<accession>A0ABQ9G9Z6</accession>
<dbReference type="EMBL" id="JARBHB010000014">
    <property type="protein sequence ID" value="KAJ8869257.1"/>
    <property type="molecule type" value="Genomic_DNA"/>
</dbReference>
<evidence type="ECO:0000313" key="2">
    <source>
        <dbReference type="EMBL" id="KAJ8869257.1"/>
    </source>
</evidence>
<sequence length="570" mass="63189">MKGNHARKHALRQRGIRQPWPAIGAMTTSLRLVHCQLGSVVAERIACSPPTKANRVQSSTGSLPDFCNREIVLLVGGFSRGSPDFPRPCIPALLHSHLASVNRSKRQFLECMECCEVSSATPIEEIQHSCIFIPCGRVKQGNEFCLWQLQPVDKRLLLATVFDALNIVLRNEAEHVNTGLPAGAAFYQPLTRGCSRYHVVSANARFPADATPGFSHVGIVADDAAGRHVSGGISHLLHPCILILLLTHLVFTLIGSQGLDELRGGGDGKQKTLLKPHTTSNCDKRRTRGPVDRNPIKQPASVCKGPVLRKPPVSLLAYHQGDPGSIPGRVTPDFPRWSAGLLGDLPFPHPYIPALLHTHIDHPHRLSRPRCHEPPKSLHSLDLVLQPGSSPHEGTPQWLIVLTRVWAHLIALDETFGGRWSLGSPLVDDRPIMNAVKYRVVTGVLWTSRTMVSSNIDTNRTETGDPREYPPTNGIVRHDSYLRKSEVNRPGIEPGSPWWEASRITAQPPRPHVSYTRLHQHLPRSKIESSWFPTSIQLDLGSNVNVLHQRNFMILNLRFVDLGSKVRDRD</sequence>
<evidence type="ECO:0000313" key="3">
    <source>
        <dbReference type="Proteomes" id="UP001159363"/>
    </source>
</evidence>
<proteinExistence type="predicted"/>
<keyword evidence="3" id="KW-1185">Reference proteome</keyword>
<name>A0ABQ9G9Z6_9NEOP</name>
<dbReference type="Proteomes" id="UP001159363">
    <property type="component" value="Chromosome 13"/>
</dbReference>